<proteinExistence type="predicted"/>
<dbReference type="Gene3D" id="3.40.630.30">
    <property type="match status" value="1"/>
</dbReference>
<dbReference type="InterPro" id="IPR022525">
    <property type="entry name" value="GNAT_AblB"/>
</dbReference>
<gene>
    <name evidence="2" type="primary">ablB</name>
    <name evidence="2" type="ORF">H9648_08755</name>
</gene>
<feature type="domain" description="N-acetyltransferase" evidence="1">
    <location>
        <begin position="132"/>
        <end position="283"/>
    </location>
</feature>
<dbReference type="Proteomes" id="UP000603641">
    <property type="component" value="Unassembled WGS sequence"/>
</dbReference>
<dbReference type="RefSeq" id="WP_191753514.1">
    <property type="nucleotide sequence ID" value="NZ_JACSQM010000003.1"/>
</dbReference>
<reference evidence="2 3" key="1">
    <citation type="submission" date="2020-08" db="EMBL/GenBank/DDBJ databases">
        <title>A Genomic Blueprint of the Chicken Gut Microbiome.</title>
        <authorList>
            <person name="Gilroy R."/>
            <person name="Ravi A."/>
            <person name="Getino M."/>
            <person name="Pursley I."/>
            <person name="Horton D.L."/>
            <person name="Alikhan N.-F."/>
            <person name="Baker D."/>
            <person name="Gharbi K."/>
            <person name="Hall N."/>
            <person name="Watson M."/>
            <person name="Adriaenssens E.M."/>
            <person name="Foster-Nyarko E."/>
            <person name="Jarju S."/>
            <person name="Secka A."/>
            <person name="Antonio M."/>
            <person name="Oren A."/>
            <person name="Chaudhuri R."/>
            <person name="La Ragione R.M."/>
            <person name="Hildebrand F."/>
            <person name="Pallen M.J."/>
        </authorList>
    </citation>
    <scope>NUCLEOTIDE SEQUENCE [LARGE SCALE GENOMIC DNA]</scope>
    <source>
        <strain evidence="2 3">Sa2CUA10</strain>
    </source>
</reference>
<comment type="caution">
    <text evidence="2">The sequence shown here is derived from an EMBL/GenBank/DDBJ whole genome shotgun (WGS) entry which is preliminary data.</text>
</comment>
<keyword evidence="3" id="KW-1185">Reference proteome</keyword>
<accession>A0ABR8SL11</accession>
<name>A0ABR8SL11_9BACL</name>
<dbReference type="InterPro" id="IPR016181">
    <property type="entry name" value="Acyl_CoA_acyltransferase"/>
</dbReference>
<protein>
    <submittedName>
        <fullName evidence="2">Beta-lysine N-acetyltransferase</fullName>
    </submittedName>
</protein>
<sequence length="284" mass="32957">MQTTYYQNKRINRTHFIADTCFDFYSERIRADDYRGNVNSLSEWLEEEAVINGFHKIIVKSKRDDLSLWQELGYINEGEFSGYFNGASAFAMCKYLTNDRRNSAYWVDEDRILKDVLKIGTGSKNQPLQSNYSLRMADIGDANSLAELYGNVFQVYPTPMNDPEYVRKMIQSGTLFCVIEHDKRIVSAASADVNGTYHNAEITDCATTPEHRKFGLMKHLIDQLEKDLFQRNIYCSYSIARALSFGMNAVFHQRSYIFKGRLANNCKIFDKYEDMNIWVKDLSK</sequence>
<dbReference type="SUPFAM" id="SSF55729">
    <property type="entry name" value="Acyl-CoA N-acyltransferases (Nat)"/>
    <property type="match status" value="1"/>
</dbReference>
<evidence type="ECO:0000313" key="2">
    <source>
        <dbReference type="EMBL" id="MBD7964140.1"/>
    </source>
</evidence>
<dbReference type="InterPro" id="IPR000182">
    <property type="entry name" value="GNAT_dom"/>
</dbReference>
<dbReference type="CDD" id="cd04301">
    <property type="entry name" value="NAT_SF"/>
    <property type="match status" value="1"/>
</dbReference>
<evidence type="ECO:0000259" key="1">
    <source>
        <dbReference type="PROSITE" id="PS51186"/>
    </source>
</evidence>
<evidence type="ECO:0000313" key="3">
    <source>
        <dbReference type="Proteomes" id="UP000603641"/>
    </source>
</evidence>
<dbReference type="NCBIfam" id="TIGR03827">
    <property type="entry name" value="GNAT_ablB"/>
    <property type="match status" value="1"/>
</dbReference>
<organism evidence="2 3">
    <name type="scientific">Fictibacillus norfolkensis</name>
    <dbReference type="NCBI Taxonomy" id="2762233"/>
    <lineage>
        <taxon>Bacteria</taxon>
        <taxon>Bacillati</taxon>
        <taxon>Bacillota</taxon>
        <taxon>Bacilli</taxon>
        <taxon>Bacillales</taxon>
        <taxon>Fictibacillaceae</taxon>
        <taxon>Fictibacillus</taxon>
    </lineage>
</organism>
<dbReference type="PROSITE" id="PS51186">
    <property type="entry name" value="GNAT"/>
    <property type="match status" value="1"/>
</dbReference>
<dbReference type="EMBL" id="JACSQM010000003">
    <property type="protein sequence ID" value="MBD7964140.1"/>
    <property type="molecule type" value="Genomic_DNA"/>
</dbReference>
<dbReference type="Pfam" id="PF00583">
    <property type="entry name" value="Acetyltransf_1"/>
    <property type="match status" value="1"/>
</dbReference>